<keyword evidence="1" id="KW-0732">Signal</keyword>
<evidence type="ECO:0000313" key="2">
    <source>
        <dbReference type="EMBL" id="MEK7953044.1"/>
    </source>
</evidence>
<reference evidence="2 3" key="1">
    <citation type="submission" date="2024-04" db="EMBL/GenBank/DDBJ databases">
        <title>Luteolibacter sp. isolated from soil.</title>
        <authorList>
            <person name="An J."/>
        </authorList>
    </citation>
    <scope>NUCLEOTIDE SEQUENCE [LARGE SCALE GENOMIC DNA]</scope>
    <source>
        <strain evidence="2 3">Y139</strain>
    </source>
</reference>
<dbReference type="RefSeq" id="WP_341406805.1">
    <property type="nucleotide sequence ID" value="NZ_JBBUKT010000009.1"/>
</dbReference>
<sequence>MLRFSSILAVFVLASVWCFAAVPAGSNLGFENGNTGWTFQLAGIESGPCYEGTHYADLRNGYIEQTFTGLTPGATHTLRLACLSQAPNGELHHAEILIDGVVIAGLHLGRASSGEVNEYLSANAFEFIPAKASVTLRIRSLQSGSAGLMIDAVRIDAGPAPAPPAAAWSSLTTVADSRGGRRLVNGSFESAIVSPASSPDNCGPAGNDHLSGLALPGWRVTRGNVDVIQYDNALAPDGANALDTNGHGPGGIAQTITGLSPGAVYTFSLLHARHIYWGTAPMTGEVWANGRKVASLVRTINQGWDDGYGLAEVPVLASASGSLTLEIRSTINDQGGSILYDDLRLKEGGNAFLAWSLHHGVTADPQADDDRDGVVNAVEFLLRGDPRSRTVLPLIQGNQIQVPLSGLARAAGFTDVLKTSRTLGTWVNAGTPGCGVSLISDSSAPGADGVRVYQIAPGERRMFWRHEVTAP</sequence>
<evidence type="ECO:0000313" key="3">
    <source>
        <dbReference type="Proteomes" id="UP001371305"/>
    </source>
</evidence>
<evidence type="ECO:0000256" key="1">
    <source>
        <dbReference type="SAM" id="SignalP"/>
    </source>
</evidence>
<accession>A0ABU9B1E9</accession>
<organism evidence="2 3">
    <name type="scientific">Luteolibacter soli</name>
    <dbReference type="NCBI Taxonomy" id="3135280"/>
    <lineage>
        <taxon>Bacteria</taxon>
        <taxon>Pseudomonadati</taxon>
        <taxon>Verrucomicrobiota</taxon>
        <taxon>Verrucomicrobiia</taxon>
        <taxon>Verrucomicrobiales</taxon>
        <taxon>Verrucomicrobiaceae</taxon>
        <taxon>Luteolibacter</taxon>
    </lineage>
</organism>
<keyword evidence="3" id="KW-1185">Reference proteome</keyword>
<protein>
    <submittedName>
        <fullName evidence="2">Uncharacterized protein</fullName>
    </submittedName>
</protein>
<gene>
    <name evidence="2" type="ORF">WKV53_21195</name>
</gene>
<feature type="signal peptide" evidence="1">
    <location>
        <begin position="1"/>
        <end position="20"/>
    </location>
</feature>
<comment type="caution">
    <text evidence="2">The sequence shown here is derived from an EMBL/GenBank/DDBJ whole genome shotgun (WGS) entry which is preliminary data.</text>
</comment>
<proteinExistence type="predicted"/>
<dbReference type="Gene3D" id="2.60.120.260">
    <property type="entry name" value="Galactose-binding domain-like"/>
    <property type="match status" value="1"/>
</dbReference>
<feature type="chain" id="PRO_5046159754" evidence="1">
    <location>
        <begin position="21"/>
        <end position="471"/>
    </location>
</feature>
<name>A0ABU9B1E9_9BACT</name>
<dbReference type="EMBL" id="JBBUKT010000009">
    <property type="protein sequence ID" value="MEK7953044.1"/>
    <property type="molecule type" value="Genomic_DNA"/>
</dbReference>
<dbReference type="Proteomes" id="UP001371305">
    <property type="component" value="Unassembled WGS sequence"/>
</dbReference>